<evidence type="ECO:0000313" key="3">
    <source>
        <dbReference type="Proteomes" id="UP000222542"/>
    </source>
</evidence>
<dbReference type="PANTHER" id="PTHR23135:SF4">
    <property type="entry name" value="UDP-N-ACETYLMURAMOYL-L-ALANYL-D-GLUTAMATE--2,6-DIAMINOPIMELATE LIGASE MURE HOMOLOG, CHLOROPLASTIC"/>
    <property type="match status" value="1"/>
</dbReference>
<dbReference type="GO" id="GO:0009507">
    <property type="term" value="C:chloroplast"/>
    <property type="evidence" value="ECO:0000318"/>
    <property type="project" value="GO_Central"/>
</dbReference>
<dbReference type="Pfam" id="PF08245">
    <property type="entry name" value="Mur_ligase_M"/>
    <property type="match status" value="1"/>
</dbReference>
<gene>
    <name evidence="2" type="ORF">T459_21493</name>
</gene>
<dbReference type="PANTHER" id="PTHR23135">
    <property type="entry name" value="MUR LIGASE FAMILY MEMBER"/>
    <property type="match status" value="1"/>
</dbReference>
<dbReference type="GO" id="GO:0016881">
    <property type="term" value="F:acid-amino acid ligase activity"/>
    <property type="evidence" value="ECO:0007669"/>
    <property type="project" value="InterPro"/>
</dbReference>
<accession>A0A2G2YWU2</accession>
<dbReference type="InterPro" id="IPR013221">
    <property type="entry name" value="Mur_ligase_cen"/>
</dbReference>
<feature type="domain" description="Mur ligase central" evidence="1">
    <location>
        <begin position="212"/>
        <end position="388"/>
    </location>
</feature>
<dbReference type="Gramene" id="PHT74216">
    <property type="protein sequence ID" value="PHT74216"/>
    <property type="gene ID" value="T459_21493"/>
</dbReference>
<evidence type="ECO:0000259" key="1">
    <source>
        <dbReference type="Pfam" id="PF08245"/>
    </source>
</evidence>
<reference evidence="2 3" key="1">
    <citation type="journal article" date="2014" name="Nat. Genet.">
        <title>Genome sequence of the hot pepper provides insights into the evolution of pungency in Capsicum species.</title>
        <authorList>
            <person name="Kim S."/>
            <person name="Park M."/>
            <person name="Yeom S.I."/>
            <person name="Kim Y.M."/>
            <person name="Lee J.M."/>
            <person name="Lee H.A."/>
            <person name="Seo E."/>
            <person name="Choi J."/>
            <person name="Cheong K."/>
            <person name="Kim K.T."/>
            <person name="Jung K."/>
            <person name="Lee G.W."/>
            <person name="Oh S.K."/>
            <person name="Bae C."/>
            <person name="Kim S.B."/>
            <person name="Lee H.Y."/>
            <person name="Kim S.Y."/>
            <person name="Kim M.S."/>
            <person name="Kang B.C."/>
            <person name="Jo Y.D."/>
            <person name="Yang H.B."/>
            <person name="Jeong H.J."/>
            <person name="Kang W.H."/>
            <person name="Kwon J.K."/>
            <person name="Shin C."/>
            <person name="Lim J.Y."/>
            <person name="Park J.H."/>
            <person name="Huh J.H."/>
            <person name="Kim J.S."/>
            <person name="Kim B.D."/>
            <person name="Cohen O."/>
            <person name="Paran I."/>
            <person name="Suh M.C."/>
            <person name="Lee S.B."/>
            <person name="Kim Y.K."/>
            <person name="Shin Y."/>
            <person name="Noh S.J."/>
            <person name="Park J."/>
            <person name="Seo Y.S."/>
            <person name="Kwon S.Y."/>
            <person name="Kim H.A."/>
            <person name="Park J.M."/>
            <person name="Kim H.J."/>
            <person name="Choi S.B."/>
            <person name="Bosland P.W."/>
            <person name="Reeves G."/>
            <person name="Jo S.H."/>
            <person name="Lee B.W."/>
            <person name="Cho H.T."/>
            <person name="Choi H.S."/>
            <person name="Lee M.S."/>
            <person name="Yu Y."/>
            <person name="Do Choi Y."/>
            <person name="Park B.S."/>
            <person name="van Deynze A."/>
            <person name="Ashrafi H."/>
            <person name="Hill T."/>
            <person name="Kim W.T."/>
            <person name="Pai H.S."/>
            <person name="Ahn H.K."/>
            <person name="Yeam I."/>
            <person name="Giovannoni J.J."/>
            <person name="Rose J.K."/>
            <person name="Sorensen I."/>
            <person name="Lee S.J."/>
            <person name="Kim R.W."/>
            <person name="Choi I.Y."/>
            <person name="Choi B.S."/>
            <person name="Lim J.S."/>
            <person name="Lee Y.H."/>
            <person name="Choi D."/>
        </authorList>
    </citation>
    <scope>NUCLEOTIDE SEQUENCE [LARGE SCALE GENOMIC DNA]</scope>
    <source>
        <strain evidence="3">cv. CM334</strain>
    </source>
</reference>
<dbReference type="Proteomes" id="UP000222542">
    <property type="component" value="Unassembled WGS sequence"/>
</dbReference>
<comment type="caution">
    <text evidence="2">The sequence shown here is derived from an EMBL/GenBank/DDBJ whole genome shotgun (WGS) entry which is preliminary data.</text>
</comment>
<sequence>MLLQITYQDKATQTEIVEEDTLEKILNTLTTLSMKVDSMGNEIEKLKTNEDKLKSIATNQLTQQCAELCRSEDIKNPELEGDVGTLHKTHNIYQSTSAEDISQQPEIPRIEIPDFYANKRLIGLATIIQELANNYANGNPIWSYYSRDHQMIYSNSKELRQADMEDLVKRLTLRRLWRCKALVIVEDTNAVLVVLVASFYWHPSKSMSVIGITGTNGKTMTSYLVKATYGAIELKKGMLSTMVHNGTEAMVMEASSYELALGRSDQVDFDIAVFTNLTRDHFDFHGIKEGYKDAKAKLFAGIVDPTRHHKIVNIDDPNATLFIAQGNPDVPIVTFAMENKNAAIHLLKFQLSLFETQVLVNTPQGILEISSGLLGRHNIYNFLAAVAVGITVGAPLEDIVKGIEEVDVDSGRCELINR</sequence>
<dbReference type="GO" id="GO:0009658">
    <property type="term" value="P:chloroplast organization"/>
    <property type="evidence" value="ECO:0000318"/>
    <property type="project" value="GO_Central"/>
</dbReference>
<organism evidence="2 3">
    <name type="scientific">Capsicum annuum</name>
    <name type="common">Capsicum pepper</name>
    <dbReference type="NCBI Taxonomy" id="4072"/>
    <lineage>
        <taxon>Eukaryota</taxon>
        <taxon>Viridiplantae</taxon>
        <taxon>Streptophyta</taxon>
        <taxon>Embryophyta</taxon>
        <taxon>Tracheophyta</taxon>
        <taxon>Spermatophyta</taxon>
        <taxon>Magnoliopsida</taxon>
        <taxon>eudicotyledons</taxon>
        <taxon>Gunneridae</taxon>
        <taxon>Pentapetalae</taxon>
        <taxon>asterids</taxon>
        <taxon>lamiids</taxon>
        <taxon>Solanales</taxon>
        <taxon>Solanaceae</taxon>
        <taxon>Solanoideae</taxon>
        <taxon>Capsiceae</taxon>
        <taxon>Capsicum</taxon>
    </lineage>
</organism>
<reference evidence="2 3" key="2">
    <citation type="journal article" date="2017" name="Genome Biol.">
        <title>New reference genome sequences of hot pepper reveal the massive evolution of plant disease-resistance genes by retroduplication.</title>
        <authorList>
            <person name="Kim S."/>
            <person name="Park J."/>
            <person name="Yeom S.I."/>
            <person name="Kim Y.M."/>
            <person name="Seo E."/>
            <person name="Kim K.T."/>
            <person name="Kim M.S."/>
            <person name="Lee J.M."/>
            <person name="Cheong K."/>
            <person name="Shin H.S."/>
            <person name="Kim S.B."/>
            <person name="Han K."/>
            <person name="Lee J."/>
            <person name="Park M."/>
            <person name="Lee H.A."/>
            <person name="Lee H.Y."/>
            <person name="Lee Y."/>
            <person name="Oh S."/>
            <person name="Lee J.H."/>
            <person name="Choi E."/>
            <person name="Choi E."/>
            <person name="Lee S.E."/>
            <person name="Jeon J."/>
            <person name="Kim H."/>
            <person name="Choi G."/>
            <person name="Song H."/>
            <person name="Lee J."/>
            <person name="Lee S.C."/>
            <person name="Kwon J.K."/>
            <person name="Lee H.Y."/>
            <person name="Koo N."/>
            <person name="Hong Y."/>
            <person name="Kim R.W."/>
            <person name="Kang W.H."/>
            <person name="Huh J.H."/>
            <person name="Kang B.C."/>
            <person name="Yang T.J."/>
            <person name="Lee Y.H."/>
            <person name="Bennetzen J.L."/>
            <person name="Choi D."/>
        </authorList>
    </citation>
    <scope>NUCLEOTIDE SEQUENCE [LARGE SCALE GENOMIC DNA]</scope>
    <source>
        <strain evidence="3">cv. CM334</strain>
    </source>
</reference>
<evidence type="ECO:0000313" key="2">
    <source>
        <dbReference type="EMBL" id="PHT74216.1"/>
    </source>
</evidence>
<dbReference type="GO" id="GO:0005524">
    <property type="term" value="F:ATP binding"/>
    <property type="evidence" value="ECO:0007669"/>
    <property type="project" value="InterPro"/>
</dbReference>
<keyword evidence="3" id="KW-1185">Reference proteome</keyword>
<protein>
    <recommendedName>
        <fullName evidence="1">Mur ligase central domain-containing protein</fullName>
    </recommendedName>
</protein>
<proteinExistence type="predicted"/>
<dbReference type="AlphaFoldDB" id="A0A2G2YWU2"/>
<dbReference type="SUPFAM" id="SSF53623">
    <property type="entry name" value="MurD-like peptide ligases, catalytic domain"/>
    <property type="match status" value="1"/>
</dbReference>
<dbReference type="InterPro" id="IPR036565">
    <property type="entry name" value="Mur-like_cat_sf"/>
</dbReference>
<dbReference type="STRING" id="4072.A0A2G2YWU2"/>
<dbReference type="GO" id="GO:0016874">
    <property type="term" value="F:ligase activity"/>
    <property type="evidence" value="ECO:0000318"/>
    <property type="project" value="GO_Central"/>
</dbReference>
<dbReference type="Gene3D" id="3.40.1190.10">
    <property type="entry name" value="Mur-like, catalytic domain"/>
    <property type="match status" value="1"/>
</dbReference>
<dbReference type="EMBL" id="AYRZ02000008">
    <property type="protein sequence ID" value="PHT74216.1"/>
    <property type="molecule type" value="Genomic_DNA"/>
</dbReference>
<name>A0A2G2YWU2_CAPAN</name>